<name>A0AAW1T7G3_9CHLO</name>
<organism evidence="2 3">
    <name type="scientific">Apatococcus fuscideae</name>
    <dbReference type="NCBI Taxonomy" id="2026836"/>
    <lineage>
        <taxon>Eukaryota</taxon>
        <taxon>Viridiplantae</taxon>
        <taxon>Chlorophyta</taxon>
        <taxon>core chlorophytes</taxon>
        <taxon>Trebouxiophyceae</taxon>
        <taxon>Chlorellales</taxon>
        <taxon>Chlorellaceae</taxon>
        <taxon>Apatococcus</taxon>
    </lineage>
</organism>
<feature type="region of interest" description="Disordered" evidence="1">
    <location>
        <begin position="1"/>
        <end position="32"/>
    </location>
</feature>
<reference evidence="2 3" key="1">
    <citation type="journal article" date="2024" name="Nat. Commun.">
        <title>Phylogenomics reveals the evolutionary origins of lichenization in chlorophyte algae.</title>
        <authorList>
            <person name="Puginier C."/>
            <person name="Libourel C."/>
            <person name="Otte J."/>
            <person name="Skaloud P."/>
            <person name="Haon M."/>
            <person name="Grisel S."/>
            <person name="Petersen M."/>
            <person name="Berrin J.G."/>
            <person name="Delaux P.M."/>
            <person name="Dal Grande F."/>
            <person name="Keller J."/>
        </authorList>
    </citation>
    <scope>NUCLEOTIDE SEQUENCE [LARGE SCALE GENOMIC DNA]</scope>
    <source>
        <strain evidence="2 3">SAG 2523</strain>
    </source>
</reference>
<keyword evidence="3" id="KW-1185">Reference proteome</keyword>
<evidence type="ECO:0000256" key="1">
    <source>
        <dbReference type="SAM" id="MobiDB-lite"/>
    </source>
</evidence>
<feature type="compositionally biased region" description="Pro residues" evidence="1">
    <location>
        <begin position="55"/>
        <end position="98"/>
    </location>
</feature>
<comment type="caution">
    <text evidence="2">The sequence shown here is derived from an EMBL/GenBank/DDBJ whole genome shotgun (WGS) entry which is preliminary data.</text>
</comment>
<feature type="region of interest" description="Disordered" evidence="1">
    <location>
        <begin position="47"/>
        <end position="98"/>
    </location>
</feature>
<evidence type="ECO:0000313" key="2">
    <source>
        <dbReference type="EMBL" id="KAK9864572.1"/>
    </source>
</evidence>
<accession>A0AAW1T7G3</accession>
<gene>
    <name evidence="2" type="ORF">WJX84_002607</name>
</gene>
<proteinExistence type="predicted"/>
<dbReference type="Proteomes" id="UP001485043">
    <property type="component" value="Unassembled WGS sequence"/>
</dbReference>
<protein>
    <submittedName>
        <fullName evidence="2">Uncharacterized protein</fullName>
    </submittedName>
</protein>
<dbReference type="AlphaFoldDB" id="A0AAW1T7G3"/>
<feature type="compositionally biased region" description="Low complexity" evidence="1">
    <location>
        <begin position="1"/>
        <end position="17"/>
    </location>
</feature>
<dbReference type="EMBL" id="JALJOV010000337">
    <property type="protein sequence ID" value="KAK9864572.1"/>
    <property type="molecule type" value="Genomic_DNA"/>
</dbReference>
<sequence length="98" mass="10439">MGSSPNSPLSISPLTVPRRPRTLLPPPSSRTLLSPLRTLLHDCSPVPEYARLSPRPTPPDPFPGPAFPPTTRPPLCHPSPPTTTPPDSVPPVPDPPSH</sequence>
<dbReference type="PRINTS" id="PR01217">
    <property type="entry name" value="PRICHEXTENSN"/>
</dbReference>
<evidence type="ECO:0000313" key="3">
    <source>
        <dbReference type="Proteomes" id="UP001485043"/>
    </source>
</evidence>